<accession>A0AC34FZK1</accession>
<reference evidence="2" key="1">
    <citation type="submission" date="2022-11" db="UniProtKB">
        <authorList>
            <consortium name="WormBaseParasite"/>
        </authorList>
    </citation>
    <scope>IDENTIFICATION</scope>
</reference>
<name>A0AC34FZK1_9BILA</name>
<evidence type="ECO:0000313" key="1">
    <source>
        <dbReference type="Proteomes" id="UP000887579"/>
    </source>
</evidence>
<proteinExistence type="predicted"/>
<organism evidence="1 2">
    <name type="scientific">Panagrolaimus sp. ES5</name>
    <dbReference type="NCBI Taxonomy" id="591445"/>
    <lineage>
        <taxon>Eukaryota</taxon>
        <taxon>Metazoa</taxon>
        <taxon>Ecdysozoa</taxon>
        <taxon>Nematoda</taxon>
        <taxon>Chromadorea</taxon>
        <taxon>Rhabditida</taxon>
        <taxon>Tylenchina</taxon>
        <taxon>Panagrolaimomorpha</taxon>
        <taxon>Panagrolaimoidea</taxon>
        <taxon>Panagrolaimidae</taxon>
        <taxon>Panagrolaimus</taxon>
    </lineage>
</organism>
<dbReference type="WBParaSite" id="ES5_v2.g22745.t1">
    <property type="protein sequence ID" value="ES5_v2.g22745.t1"/>
    <property type="gene ID" value="ES5_v2.g22745"/>
</dbReference>
<dbReference type="Proteomes" id="UP000887579">
    <property type="component" value="Unplaced"/>
</dbReference>
<protein>
    <submittedName>
        <fullName evidence="2">Uncharacterized protein</fullName>
    </submittedName>
</protein>
<sequence>MSPNAGHIAVEYRNCMLIWGGYNYDKDGQYYRPPDFLYIHPSNLFGTSNTWIKYKLKGDIPRATTASCGLIFGEVLYSFGGNIVVDDHAFDHVRSLALPTNSFYGLDLRTAFDHVRSLALPTNSFYGLDLRTGSWYEISDSTAKLPTPRDKATGFSCSKGLFYFGGYGPGSRHLKHPENYLFKNDDFLEDDELLNSCWNNQLLHFDGKKWNLIEQSGSVPPQRAAASIAYNPETNKAYLFGGRHSTIRLNDLYEMDVGTYKWRELKFGNEIPKPIGRSWATLTYNPDAKYFLLYGGISANDYPLNERIKLTFTKSETCQAEYLEMTKSVPEKRLWHSTLYISGTFFSYGGMKSPPSGPNPPCTNSMEIVKVSPTSLKVLAMRKVAENLKQKYIYEFPYLLQAKLLMLIAKQKFVESFEKAEDLASKDCPKLSYNIERHLPSHTSLQVLFNALDA</sequence>
<evidence type="ECO:0000313" key="2">
    <source>
        <dbReference type="WBParaSite" id="ES5_v2.g22745.t1"/>
    </source>
</evidence>